<proteinExistence type="predicted"/>
<dbReference type="Proteomes" id="UP001497482">
    <property type="component" value="Chromosome 5"/>
</dbReference>
<evidence type="ECO:0000256" key="1">
    <source>
        <dbReference type="SAM" id="MobiDB-lite"/>
    </source>
</evidence>
<keyword evidence="3" id="KW-1185">Reference proteome</keyword>
<gene>
    <name evidence="2" type="ORF">KC01_LOCUS34171</name>
</gene>
<protein>
    <submittedName>
        <fullName evidence="2">Uncharacterized protein</fullName>
    </submittedName>
</protein>
<accession>A0AAV2M1E7</accession>
<sequence length="100" mass="10989">MVFAVKSCKHDPRREGSVHASRDGDEEAQRRTYACLLHLLFCTGVDGSPALYTPVILHVPSRHKKSQRGGRLRDQTSRTGLLSLPPERPVGGGVVMRRAG</sequence>
<name>A0AAV2M1E7_KNICA</name>
<feature type="region of interest" description="Disordered" evidence="1">
    <location>
        <begin position="62"/>
        <end position="100"/>
    </location>
</feature>
<evidence type="ECO:0000313" key="2">
    <source>
        <dbReference type="EMBL" id="CAL1607096.1"/>
    </source>
</evidence>
<feature type="region of interest" description="Disordered" evidence="1">
    <location>
        <begin position="1"/>
        <end position="27"/>
    </location>
</feature>
<dbReference type="EMBL" id="OZ035827">
    <property type="protein sequence ID" value="CAL1607096.1"/>
    <property type="molecule type" value="Genomic_DNA"/>
</dbReference>
<organism evidence="2 3">
    <name type="scientific">Knipowitschia caucasica</name>
    <name type="common">Caucasian dwarf goby</name>
    <name type="synonym">Pomatoschistus caucasicus</name>
    <dbReference type="NCBI Taxonomy" id="637954"/>
    <lineage>
        <taxon>Eukaryota</taxon>
        <taxon>Metazoa</taxon>
        <taxon>Chordata</taxon>
        <taxon>Craniata</taxon>
        <taxon>Vertebrata</taxon>
        <taxon>Euteleostomi</taxon>
        <taxon>Actinopterygii</taxon>
        <taxon>Neopterygii</taxon>
        <taxon>Teleostei</taxon>
        <taxon>Neoteleostei</taxon>
        <taxon>Acanthomorphata</taxon>
        <taxon>Gobiaria</taxon>
        <taxon>Gobiiformes</taxon>
        <taxon>Gobioidei</taxon>
        <taxon>Gobiidae</taxon>
        <taxon>Gobiinae</taxon>
        <taxon>Knipowitschia</taxon>
    </lineage>
</organism>
<reference evidence="2 3" key="1">
    <citation type="submission" date="2024-04" db="EMBL/GenBank/DDBJ databases">
        <authorList>
            <person name="Waldvogel A.-M."/>
            <person name="Schoenle A."/>
        </authorList>
    </citation>
    <scope>NUCLEOTIDE SEQUENCE [LARGE SCALE GENOMIC DNA]</scope>
</reference>
<evidence type="ECO:0000313" key="3">
    <source>
        <dbReference type="Proteomes" id="UP001497482"/>
    </source>
</evidence>
<feature type="compositionally biased region" description="Basic and acidic residues" evidence="1">
    <location>
        <begin position="8"/>
        <end position="27"/>
    </location>
</feature>
<dbReference type="AlphaFoldDB" id="A0AAV2M1E7"/>